<comment type="caution">
    <text evidence="7">Lacks conserved residue(s) required for the propagation of feature annotation.</text>
</comment>
<comment type="function">
    <text evidence="7">Part of the tripartite ATP-independent periplasmic (TRAP) transport system.</text>
</comment>
<keyword evidence="2" id="KW-1003">Cell membrane</keyword>
<evidence type="ECO:0000256" key="4">
    <source>
        <dbReference type="ARBA" id="ARBA00022692"/>
    </source>
</evidence>
<feature type="transmembrane region" description="Helical" evidence="7">
    <location>
        <begin position="252"/>
        <end position="270"/>
    </location>
</feature>
<accession>A0ABS0SGU2</accession>
<keyword evidence="6 7" id="KW-0472">Membrane</keyword>
<evidence type="ECO:0000313" key="10">
    <source>
        <dbReference type="Proteomes" id="UP000601789"/>
    </source>
</evidence>
<evidence type="ECO:0000256" key="7">
    <source>
        <dbReference type="RuleBase" id="RU369079"/>
    </source>
</evidence>
<feature type="transmembrane region" description="Helical" evidence="7">
    <location>
        <begin position="141"/>
        <end position="165"/>
    </location>
</feature>
<dbReference type="PANTHER" id="PTHR33362">
    <property type="entry name" value="SIALIC ACID TRAP TRANSPORTER PERMEASE PROTEIN SIAT-RELATED"/>
    <property type="match status" value="1"/>
</dbReference>
<feature type="transmembrane region" description="Helical" evidence="7">
    <location>
        <begin position="410"/>
        <end position="431"/>
    </location>
</feature>
<protein>
    <recommendedName>
        <fullName evidence="7">TRAP transporter large permease protein</fullName>
    </recommendedName>
</protein>
<reference evidence="9 10" key="1">
    <citation type="submission" date="2020-10" db="EMBL/GenBank/DDBJ databases">
        <title>Aquamicrobium zhengzhouensis sp. nov., a exopolysaccharide producing bacterium isolated from farmland soil.</title>
        <authorList>
            <person name="Wang X."/>
        </authorList>
    </citation>
    <scope>NUCLEOTIDE SEQUENCE [LARGE SCALE GENOMIC DNA]</scope>
    <source>
        <strain evidence="10">cd-1</strain>
    </source>
</reference>
<feature type="transmembrane region" description="Helical" evidence="7">
    <location>
        <begin position="6"/>
        <end position="39"/>
    </location>
</feature>
<evidence type="ECO:0000256" key="1">
    <source>
        <dbReference type="ARBA" id="ARBA00004429"/>
    </source>
</evidence>
<dbReference type="InterPro" id="IPR004681">
    <property type="entry name" value="TRAP_DctM"/>
</dbReference>
<evidence type="ECO:0000256" key="5">
    <source>
        <dbReference type="ARBA" id="ARBA00022989"/>
    </source>
</evidence>
<dbReference type="RefSeq" id="WP_198477089.1">
    <property type="nucleotide sequence ID" value="NZ_JADGMQ010000009.1"/>
</dbReference>
<dbReference type="PIRSF" id="PIRSF006066">
    <property type="entry name" value="HI0050"/>
    <property type="match status" value="1"/>
</dbReference>
<comment type="subunit">
    <text evidence="7">The complex comprises the extracytoplasmic solute receptor protein and the two transmembrane proteins.</text>
</comment>
<comment type="similarity">
    <text evidence="7">Belongs to the TRAP transporter large permease family.</text>
</comment>
<feature type="transmembrane region" description="Helical" evidence="7">
    <location>
        <begin position="227"/>
        <end position="246"/>
    </location>
</feature>
<feature type="transmembrane region" description="Helical" evidence="7">
    <location>
        <begin position="323"/>
        <end position="341"/>
    </location>
</feature>
<feature type="transmembrane region" description="Helical" evidence="7">
    <location>
        <begin position="60"/>
        <end position="81"/>
    </location>
</feature>
<evidence type="ECO:0000313" key="9">
    <source>
        <dbReference type="EMBL" id="MBI1621662.1"/>
    </source>
</evidence>
<proteinExistence type="inferred from homology"/>
<dbReference type="InterPro" id="IPR010656">
    <property type="entry name" value="DctM"/>
</dbReference>
<dbReference type="NCBIfam" id="TIGR00786">
    <property type="entry name" value="dctM"/>
    <property type="match status" value="1"/>
</dbReference>
<comment type="caution">
    <text evidence="9">The sequence shown here is derived from an EMBL/GenBank/DDBJ whole genome shotgun (WGS) entry which is preliminary data.</text>
</comment>
<keyword evidence="5 7" id="KW-1133">Transmembrane helix</keyword>
<evidence type="ECO:0000256" key="3">
    <source>
        <dbReference type="ARBA" id="ARBA00022519"/>
    </source>
</evidence>
<feature type="transmembrane region" description="Helical" evidence="7">
    <location>
        <begin position="177"/>
        <end position="199"/>
    </location>
</feature>
<dbReference type="EMBL" id="JADGMQ010000009">
    <property type="protein sequence ID" value="MBI1621662.1"/>
    <property type="molecule type" value="Genomic_DNA"/>
</dbReference>
<feature type="transmembrane region" description="Helical" evidence="7">
    <location>
        <begin position="101"/>
        <end position="129"/>
    </location>
</feature>
<dbReference type="Pfam" id="PF06808">
    <property type="entry name" value="DctM"/>
    <property type="match status" value="1"/>
</dbReference>
<evidence type="ECO:0000259" key="8">
    <source>
        <dbReference type="Pfam" id="PF06808"/>
    </source>
</evidence>
<keyword evidence="10" id="KW-1185">Reference proteome</keyword>
<keyword evidence="3 7" id="KW-0997">Cell inner membrane</keyword>
<keyword evidence="4 7" id="KW-0812">Transmembrane</keyword>
<sequence>MSLGLLGFIFFIGMLFAIFLGLPVSIALAIVGLLGLLYVGGVNTVIIMSGTTAVHELSHFNLLAIPLFMLMSSAITASGIGNTIVDFVVKWLHRIPGALHSAAVISCGIFAAMSSSSVATAAAVGGFILPEMRKRGHNMRLGIGAVAVGGTLGMLIPPSNLFIVYGVMTETSISKLFMAGIVPGIMVVVVVVLFNTILFKMVPSLTPSAEYEHVPSKAEKMLALRNAWTGLLLITTVVGGIIFGVVTPTEAGGLGAVVALLIGFFVLKTIKGKDLPDILVQAVRTTSMLGFIIFSGLILARASTMMNLSSSVINLVQDTGLEPWQVMLIINILLLLLGTFMDGAAITIMTVPLLVPLVVAMGYDPIWFAVVFAINMELALVSPPVGLNIFVLQGVSGVPLRDAMIGTLPYALLLLGCLIILMIFPQIALWLPTVMSN</sequence>
<name>A0ABS0SGU2_9HYPH</name>
<evidence type="ECO:0000256" key="6">
    <source>
        <dbReference type="ARBA" id="ARBA00023136"/>
    </source>
</evidence>
<feature type="domain" description="TRAP C4-dicarboxylate transport system permease DctM subunit" evidence="8">
    <location>
        <begin position="12"/>
        <end position="427"/>
    </location>
</feature>
<gene>
    <name evidence="9" type="ORF">IOD40_13455</name>
</gene>
<dbReference type="PANTHER" id="PTHR33362:SF5">
    <property type="entry name" value="C4-DICARBOXYLATE TRAP TRANSPORTER LARGE PERMEASE PROTEIN DCTM"/>
    <property type="match status" value="1"/>
</dbReference>
<comment type="subcellular location">
    <subcellularLocation>
        <location evidence="1 7">Cell inner membrane</location>
        <topology evidence="1 7">Multi-pass membrane protein</topology>
    </subcellularLocation>
</comment>
<keyword evidence="7" id="KW-0813">Transport</keyword>
<evidence type="ECO:0000256" key="2">
    <source>
        <dbReference type="ARBA" id="ARBA00022475"/>
    </source>
</evidence>
<dbReference type="Proteomes" id="UP000601789">
    <property type="component" value="Unassembled WGS sequence"/>
</dbReference>
<organism evidence="9 10">
    <name type="scientific">Aquamicrobium zhengzhouense</name>
    <dbReference type="NCBI Taxonomy" id="2781738"/>
    <lineage>
        <taxon>Bacteria</taxon>
        <taxon>Pseudomonadati</taxon>
        <taxon>Pseudomonadota</taxon>
        <taxon>Alphaproteobacteria</taxon>
        <taxon>Hyphomicrobiales</taxon>
        <taxon>Phyllobacteriaceae</taxon>
        <taxon>Aquamicrobium</taxon>
    </lineage>
</organism>
<feature type="transmembrane region" description="Helical" evidence="7">
    <location>
        <begin position="282"/>
        <end position="303"/>
    </location>
</feature>